<evidence type="ECO:0000313" key="1">
    <source>
        <dbReference type="EMBL" id="GAG35260.1"/>
    </source>
</evidence>
<sequence length="186" mass="21537">MTKNVFLNDFFSKTAKIKYASTKKAIVISKEYPSELYPDFDFFVELLNSENQIIKWTAIQVIGNLSKVDKKKKVDKLLPGLIGFLNCGKMITANNTILALSEIALNKPEYQKMIFKEFIKVEHYNYDTLECRNVALGKVVSALGEFKNEIKDQKDILEFLERQTNNTRASVKKRAIKLLERLKQYK</sequence>
<accession>X0WX26</accession>
<dbReference type="EMBL" id="BARS01049647">
    <property type="protein sequence ID" value="GAG35260.1"/>
    <property type="molecule type" value="Genomic_DNA"/>
</dbReference>
<protein>
    <recommendedName>
        <fullName evidence="2">Condensin complex subunit 1 C-terminal domain-containing protein</fullName>
    </recommendedName>
</protein>
<comment type="caution">
    <text evidence="1">The sequence shown here is derived from an EMBL/GenBank/DDBJ whole genome shotgun (WGS) entry which is preliminary data.</text>
</comment>
<proteinExistence type="predicted"/>
<dbReference type="InterPro" id="IPR016024">
    <property type="entry name" value="ARM-type_fold"/>
</dbReference>
<dbReference type="SUPFAM" id="SSF48371">
    <property type="entry name" value="ARM repeat"/>
    <property type="match status" value="1"/>
</dbReference>
<dbReference type="AlphaFoldDB" id="X0WX26"/>
<dbReference type="InterPro" id="IPR011989">
    <property type="entry name" value="ARM-like"/>
</dbReference>
<dbReference type="Gene3D" id="1.25.10.10">
    <property type="entry name" value="Leucine-rich Repeat Variant"/>
    <property type="match status" value="1"/>
</dbReference>
<evidence type="ECO:0008006" key="2">
    <source>
        <dbReference type="Google" id="ProtNLM"/>
    </source>
</evidence>
<reference evidence="1" key="1">
    <citation type="journal article" date="2014" name="Front. Microbiol.">
        <title>High frequency of phylogenetically diverse reductive dehalogenase-homologous genes in deep subseafloor sedimentary metagenomes.</title>
        <authorList>
            <person name="Kawai M."/>
            <person name="Futagami T."/>
            <person name="Toyoda A."/>
            <person name="Takaki Y."/>
            <person name="Nishi S."/>
            <person name="Hori S."/>
            <person name="Arai W."/>
            <person name="Tsubouchi T."/>
            <person name="Morono Y."/>
            <person name="Uchiyama I."/>
            <person name="Ito T."/>
            <person name="Fujiyama A."/>
            <person name="Inagaki F."/>
            <person name="Takami H."/>
        </authorList>
    </citation>
    <scope>NUCLEOTIDE SEQUENCE</scope>
    <source>
        <strain evidence="1">Expedition CK06-06</strain>
    </source>
</reference>
<organism evidence="1">
    <name type="scientific">marine sediment metagenome</name>
    <dbReference type="NCBI Taxonomy" id="412755"/>
    <lineage>
        <taxon>unclassified sequences</taxon>
        <taxon>metagenomes</taxon>
        <taxon>ecological metagenomes</taxon>
    </lineage>
</organism>
<name>X0WX26_9ZZZZ</name>
<gene>
    <name evidence="1" type="ORF">S01H1_74237</name>
</gene>